<protein>
    <submittedName>
        <fullName evidence="11">Neuroglian-like protein</fullName>
    </submittedName>
</protein>
<dbReference type="EMBL" id="NCKV01034464">
    <property type="protein sequence ID" value="RWS18780.1"/>
    <property type="molecule type" value="Genomic_DNA"/>
</dbReference>
<dbReference type="SUPFAM" id="SSF48726">
    <property type="entry name" value="Immunoglobulin"/>
    <property type="match status" value="2"/>
</dbReference>
<dbReference type="SMART" id="SM00409">
    <property type="entry name" value="IG"/>
    <property type="match status" value="2"/>
</dbReference>
<evidence type="ECO:0000256" key="7">
    <source>
        <dbReference type="ARBA" id="ARBA00023136"/>
    </source>
</evidence>
<dbReference type="GO" id="GO:0005886">
    <property type="term" value="C:plasma membrane"/>
    <property type="evidence" value="ECO:0007669"/>
    <property type="project" value="TreeGrafter"/>
</dbReference>
<reference evidence="11 12" key="1">
    <citation type="journal article" date="2018" name="Gigascience">
        <title>Genomes of trombidid mites reveal novel predicted allergens and laterally-transferred genes associated with secondary metabolism.</title>
        <authorList>
            <person name="Dong X."/>
            <person name="Chaisiri K."/>
            <person name="Xia D."/>
            <person name="Armstrong S.D."/>
            <person name="Fang Y."/>
            <person name="Donnelly M.J."/>
            <person name="Kadowaki T."/>
            <person name="McGarry J.W."/>
            <person name="Darby A.C."/>
            <person name="Makepeace B.L."/>
        </authorList>
    </citation>
    <scope>NUCLEOTIDE SEQUENCE [LARGE SCALE GENOMIC DNA]</scope>
    <source>
        <strain evidence="11">UoL-UT</strain>
    </source>
</reference>
<sequence length="233" mass="26775">MNSKIVYKEPGDSITFNCIADGEPKPTIQWMKNGKPIDNNTINERLKFNESYLTITQLQKDDTAVYQCNASNIHGYEHRNFGLMVVNLPPHIKSKSQVIKAPKKSETILECNVIAAPKPDVKWIKRNNLLNVTFDSENIEKGDYSLVLRNVSKQDEGEYTCIAMNKFGSQEFRMNFYVEEEVKVKEDIKKPAFFNVLEIVNERSVLITWAPVNTSNVKIDGYKIQSWTEDECL</sequence>
<organism evidence="11 12">
    <name type="scientific">Leptotrombidium deliense</name>
    <dbReference type="NCBI Taxonomy" id="299467"/>
    <lineage>
        <taxon>Eukaryota</taxon>
        <taxon>Metazoa</taxon>
        <taxon>Ecdysozoa</taxon>
        <taxon>Arthropoda</taxon>
        <taxon>Chelicerata</taxon>
        <taxon>Arachnida</taxon>
        <taxon>Acari</taxon>
        <taxon>Acariformes</taxon>
        <taxon>Trombidiformes</taxon>
        <taxon>Prostigmata</taxon>
        <taxon>Anystina</taxon>
        <taxon>Parasitengona</taxon>
        <taxon>Trombiculoidea</taxon>
        <taxon>Trombiculidae</taxon>
        <taxon>Leptotrombidium</taxon>
    </lineage>
</organism>
<keyword evidence="9" id="KW-0393">Immunoglobulin domain</keyword>
<dbReference type="InterPro" id="IPR050958">
    <property type="entry name" value="Cell_Adh-Cytoskel_Orgn"/>
</dbReference>
<dbReference type="InterPro" id="IPR013098">
    <property type="entry name" value="Ig_I-set"/>
</dbReference>
<evidence type="ECO:0000313" key="11">
    <source>
        <dbReference type="EMBL" id="RWS18780.1"/>
    </source>
</evidence>
<dbReference type="OrthoDB" id="6244967at2759"/>
<name>A0A443RU63_9ACAR</name>
<keyword evidence="2" id="KW-0812">Transmembrane</keyword>
<dbReference type="InterPro" id="IPR003598">
    <property type="entry name" value="Ig_sub2"/>
</dbReference>
<dbReference type="GO" id="GO:0043025">
    <property type="term" value="C:neuronal cell body"/>
    <property type="evidence" value="ECO:0007669"/>
    <property type="project" value="TreeGrafter"/>
</dbReference>
<proteinExistence type="predicted"/>
<evidence type="ECO:0000313" key="12">
    <source>
        <dbReference type="Proteomes" id="UP000288716"/>
    </source>
</evidence>
<dbReference type="Proteomes" id="UP000288716">
    <property type="component" value="Unassembled WGS sequence"/>
</dbReference>
<keyword evidence="12" id="KW-1185">Reference proteome</keyword>
<dbReference type="CDD" id="cd00063">
    <property type="entry name" value="FN3"/>
    <property type="match status" value="1"/>
</dbReference>
<feature type="non-terminal residue" evidence="11">
    <location>
        <position position="233"/>
    </location>
</feature>
<accession>A0A443RU63</accession>
<feature type="domain" description="Ig-like" evidence="10">
    <location>
        <begin position="90"/>
        <end position="175"/>
    </location>
</feature>
<dbReference type="STRING" id="299467.A0A443RU63"/>
<gene>
    <name evidence="11" type="ORF">B4U80_12422</name>
</gene>
<dbReference type="VEuPathDB" id="VectorBase:LDEU013260"/>
<dbReference type="FunFam" id="2.60.40.10:FF:000032">
    <property type="entry name" value="palladin isoform X1"/>
    <property type="match status" value="1"/>
</dbReference>
<dbReference type="SMART" id="SM00408">
    <property type="entry name" value="IGc2"/>
    <property type="match status" value="2"/>
</dbReference>
<dbReference type="FunFam" id="2.60.40.10:FF:000017">
    <property type="entry name" value="Down syndrome cell adhesion molecule b"/>
    <property type="match status" value="1"/>
</dbReference>
<evidence type="ECO:0000256" key="1">
    <source>
        <dbReference type="ARBA" id="ARBA00004167"/>
    </source>
</evidence>
<dbReference type="InterPro" id="IPR036179">
    <property type="entry name" value="Ig-like_dom_sf"/>
</dbReference>
<dbReference type="InterPro" id="IPR007110">
    <property type="entry name" value="Ig-like_dom"/>
</dbReference>
<dbReference type="AlphaFoldDB" id="A0A443RU63"/>
<keyword evidence="5" id="KW-0130">Cell adhesion</keyword>
<keyword evidence="3" id="KW-0732">Signal</keyword>
<dbReference type="PROSITE" id="PS50835">
    <property type="entry name" value="IG_LIKE"/>
    <property type="match status" value="2"/>
</dbReference>
<comment type="caution">
    <text evidence="11">The sequence shown here is derived from an EMBL/GenBank/DDBJ whole genome shotgun (WGS) entry which is preliminary data.</text>
</comment>
<dbReference type="PANTHER" id="PTHR45080">
    <property type="entry name" value="CONTACTIN 5"/>
    <property type="match status" value="1"/>
</dbReference>
<dbReference type="PANTHER" id="PTHR45080:SF8">
    <property type="entry name" value="IG-LIKE DOMAIN-CONTAINING PROTEIN"/>
    <property type="match status" value="1"/>
</dbReference>
<dbReference type="Gene3D" id="2.60.40.10">
    <property type="entry name" value="Immunoglobulins"/>
    <property type="match status" value="2"/>
</dbReference>
<evidence type="ECO:0000256" key="2">
    <source>
        <dbReference type="ARBA" id="ARBA00022692"/>
    </source>
</evidence>
<dbReference type="Pfam" id="PF07679">
    <property type="entry name" value="I-set"/>
    <property type="match status" value="1"/>
</dbReference>
<keyword evidence="8" id="KW-1015">Disulfide bond</keyword>
<keyword evidence="7" id="KW-0472">Membrane</keyword>
<dbReference type="GO" id="GO:0050808">
    <property type="term" value="P:synapse organization"/>
    <property type="evidence" value="ECO:0007669"/>
    <property type="project" value="TreeGrafter"/>
</dbReference>
<dbReference type="GO" id="GO:0007156">
    <property type="term" value="P:homophilic cell adhesion via plasma membrane adhesion molecules"/>
    <property type="evidence" value="ECO:0007669"/>
    <property type="project" value="TreeGrafter"/>
</dbReference>
<feature type="domain" description="Ig-like" evidence="10">
    <location>
        <begin position="1"/>
        <end position="72"/>
    </location>
</feature>
<evidence type="ECO:0000256" key="6">
    <source>
        <dbReference type="ARBA" id="ARBA00022989"/>
    </source>
</evidence>
<evidence type="ECO:0000256" key="5">
    <source>
        <dbReference type="ARBA" id="ARBA00022889"/>
    </source>
</evidence>
<keyword evidence="6" id="KW-1133">Transmembrane helix</keyword>
<dbReference type="Pfam" id="PF13927">
    <property type="entry name" value="Ig_3"/>
    <property type="match status" value="1"/>
</dbReference>
<evidence type="ECO:0000256" key="4">
    <source>
        <dbReference type="ARBA" id="ARBA00022737"/>
    </source>
</evidence>
<dbReference type="GO" id="GO:0008046">
    <property type="term" value="F:axon guidance receptor activity"/>
    <property type="evidence" value="ECO:0007669"/>
    <property type="project" value="TreeGrafter"/>
</dbReference>
<comment type="subcellular location">
    <subcellularLocation>
        <location evidence="1">Membrane</location>
        <topology evidence="1">Single-pass membrane protein</topology>
    </subcellularLocation>
</comment>
<dbReference type="InterPro" id="IPR003961">
    <property type="entry name" value="FN3_dom"/>
</dbReference>
<evidence type="ECO:0000256" key="3">
    <source>
        <dbReference type="ARBA" id="ARBA00022729"/>
    </source>
</evidence>
<dbReference type="GO" id="GO:0030424">
    <property type="term" value="C:axon"/>
    <property type="evidence" value="ECO:0007669"/>
    <property type="project" value="TreeGrafter"/>
</dbReference>
<dbReference type="InterPro" id="IPR013783">
    <property type="entry name" value="Ig-like_fold"/>
</dbReference>
<evidence type="ECO:0000259" key="10">
    <source>
        <dbReference type="PROSITE" id="PS50835"/>
    </source>
</evidence>
<evidence type="ECO:0000256" key="8">
    <source>
        <dbReference type="ARBA" id="ARBA00023157"/>
    </source>
</evidence>
<dbReference type="InterPro" id="IPR003599">
    <property type="entry name" value="Ig_sub"/>
</dbReference>
<keyword evidence="4" id="KW-0677">Repeat</keyword>
<evidence type="ECO:0000256" key="9">
    <source>
        <dbReference type="ARBA" id="ARBA00023319"/>
    </source>
</evidence>